<evidence type="ECO:0000313" key="2">
    <source>
        <dbReference type="EMBL" id="ANB19299.1"/>
    </source>
</evidence>
<protein>
    <recommendedName>
        <fullName evidence="4">DUF1573 domain-containing protein</fullName>
    </recommendedName>
</protein>
<keyword evidence="3" id="KW-1185">Reference proteome</keyword>
<evidence type="ECO:0000256" key="1">
    <source>
        <dbReference type="SAM" id="SignalP"/>
    </source>
</evidence>
<dbReference type="Proteomes" id="UP000076830">
    <property type="component" value="Chromosome"/>
</dbReference>
<feature type="signal peptide" evidence="1">
    <location>
        <begin position="1"/>
        <end position="25"/>
    </location>
</feature>
<reference evidence="2 3" key="1">
    <citation type="submission" date="2016-04" db="EMBL/GenBank/DDBJ databases">
        <title>Complete genome sequence of Dokdonella koreensis DS-123T.</title>
        <authorList>
            <person name="Kim J.F."/>
            <person name="Lee H."/>
            <person name="Kwak M.-J."/>
        </authorList>
    </citation>
    <scope>NUCLEOTIDE SEQUENCE [LARGE SCALE GENOMIC DNA]</scope>
    <source>
        <strain evidence="2 3">DS-123</strain>
    </source>
</reference>
<dbReference type="STRING" id="1300342.I596_3310"/>
<dbReference type="EMBL" id="CP015249">
    <property type="protein sequence ID" value="ANB19299.1"/>
    <property type="molecule type" value="Genomic_DNA"/>
</dbReference>
<evidence type="ECO:0008006" key="4">
    <source>
        <dbReference type="Google" id="ProtNLM"/>
    </source>
</evidence>
<accession>A0A160DX85</accession>
<gene>
    <name evidence="2" type="ORF">I596_3310</name>
</gene>
<organism evidence="2 3">
    <name type="scientific">Dokdonella koreensis DS-123</name>
    <dbReference type="NCBI Taxonomy" id="1300342"/>
    <lineage>
        <taxon>Bacteria</taxon>
        <taxon>Pseudomonadati</taxon>
        <taxon>Pseudomonadota</taxon>
        <taxon>Gammaproteobacteria</taxon>
        <taxon>Lysobacterales</taxon>
        <taxon>Rhodanobacteraceae</taxon>
        <taxon>Dokdonella</taxon>
    </lineage>
</organism>
<sequence>MVPMKSLIRYWPGVALALACGFAFAASPSSPPAGNLVFEAVSETPVEIFQGADARFTYRVRNTGTSPIRIQRIDPAPPPGSARFEPAELAPGATGRIELEKPAIDALGKQSFAFHVYSTDAAARSVPVSLPVFVGSAYVPELPAIDFGVIRKGHAEPKLLEVTSFEAPSLKMEGIIEKPDWVLVEPVPGETGKDPQRLMLRVSLTKNLPLGESRRTVKIRTNIQTQPVLVLQVATNAYDKIQVSPAQMDIGAIHRNAKIVQTVDLRAIDGKPIQITKAEETGENLDLSIEPCGEGCARLSAKVKTANLKPLRGYVTVQVGSHGETIKIPYYGLIVKEGTMIKNLGVLDANADVRVQGEVKEQ</sequence>
<dbReference type="AlphaFoldDB" id="A0A160DX85"/>
<proteinExistence type="predicted"/>
<evidence type="ECO:0000313" key="3">
    <source>
        <dbReference type="Proteomes" id="UP000076830"/>
    </source>
</evidence>
<keyword evidence="1" id="KW-0732">Signal</keyword>
<dbReference type="KEGG" id="dko:I596_3310"/>
<name>A0A160DX85_9GAMM</name>
<feature type="chain" id="PRO_5007813205" description="DUF1573 domain-containing protein" evidence="1">
    <location>
        <begin position="26"/>
        <end position="362"/>
    </location>
</feature>
<dbReference type="PROSITE" id="PS51257">
    <property type="entry name" value="PROKAR_LIPOPROTEIN"/>
    <property type="match status" value="1"/>
</dbReference>